<accession>A0A1Y5HEZ7</accession>
<sequence>MTAKDRRFSDRYEGASLKLELRPRFWFGLKKEKSPALVTNFAVGGIAIITPLKLKLGQVIHVTLLSEFHNIRQLPAEVVRIDGKDMEYRYRYGLRFNINQLPETASNNTLFLLKQIEVAIRNTLATS</sequence>
<name>A0A1Y5HEZ7_OLEAN</name>
<comment type="caution">
    <text evidence="2">The sequence shown here is derived from an EMBL/GenBank/DDBJ whole genome shotgun (WGS) entry which is preliminary data.</text>
</comment>
<dbReference type="GO" id="GO:0035438">
    <property type="term" value="F:cyclic-di-GMP binding"/>
    <property type="evidence" value="ECO:0007669"/>
    <property type="project" value="InterPro"/>
</dbReference>
<dbReference type="EMBL" id="MABE01000674">
    <property type="protein sequence ID" value="OUS35848.1"/>
    <property type="molecule type" value="Genomic_DNA"/>
</dbReference>
<dbReference type="AlphaFoldDB" id="A0A1Y5HEZ7"/>
<evidence type="ECO:0000259" key="1">
    <source>
        <dbReference type="Pfam" id="PF07238"/>
    </source>
</evidence>
<organism evidence="2 3">
    <name type="scientific">Oleispira antarctica</name>
    <dbReference type="NCBI Taxonomy" id="188908"/>
    <lineage>
        <taxon>Bacteria</taxon>
        <taxon>Pseudomonadati</taxon>
        <taxon>Pseudomonadota</taxon>
        <taxon>Gammaproteobacteria</taxon>
        <taxon>Oceanospirillales</taxon>
        <taxon>Oceanospirillaceae</taxon>
        <taxon>Oleispira</taxon>
    </lineage>
</organism>
<evidence type="ECO:0000313" key="3">
    <source>
        <dbReference type="Proteomes" id="UP000227088"/>
    </source>
</evidence>
<feature type="domain" description="PilZ" evidence="1">
    <location>
        <begin position="35"/>
        <end position="98"/>
    </location>
</feature>
<reference evidence="3" key="1">
    <citation type="journal article" date="2017" name="Proc. Natl. Acad. Sci. U.S.A.">
        <title>Simulation of Deepwater Horizon oil plume reveals substrate specialization within a complex community of hydrocarbon degraders.</title>
        <authorList>
            <person name="Hu P."/>
            <person name="Dubinsky E.A."/>
            <person name="Probst A.J."/>
            <person name="Wang J."/>
            <person name="Sieber C.M.K."/>
            <person name="Tom L.M."/>
            <person name="Gardinali P."/>
            <person name="Banfield J.F."/>
            <person name="Atlas R.M."/>
            <person name="Andersen G.L."/>
        </authorList>
    </citation>
    <scope>NUCLEOTIDE SEQUENCE [LARGE SCALE GENOMIC DNA]</scope>
</reference>
<proteinExistence type="predicted"/>
<protein>
    <recommendedName>
        <fullName evidence="1">PilZ domain-containing protein</fullName>
    </recommendedName>
</protein>
<gene>
    <name evidence="2" type="ORF">A9R00_11855</name>
</gene>
<dbReference type="Proteomes" id="UP000227088">
    <property type="component" value="Unassembled WGS sequence"/>
</dbReference>
<dbReference type="InterPro" id="IPR009875">
    <property type="entry name" value="PilZ_domain"/>
</dbReference>
<dbReference type="Pfam" id="PF07238">
    <property type="entry name" value="PilZ"/>
    <property type="match status" value="1"/>
</dbReference>
<evidence type="ECO:0000313" key="2">
    <source>
        <dbReference type="EMBL" id="OUS35848.1"/>
    </source>
</evidence>